<dbReference type="InterPro" id="IPR052936">
    <property type="entry name" value="Jasmonate_Hydroxylase-like"/>
</dbReference>
<feature type="domain" description="ABM" evidence="1">
    <location>
        <begin position="22"/>
        <end position="74"/>
    </location>
</feature>
<dbReference type="PANTHER" id="PTHR37811:SF2">
    <property type="entry name" value="ABM DOMAIN-CONTAINING PROTEIN"/>
    <property type="match status" value="1"/>
</dbReference>
<organism evidence="2 3">
    <name type="scientific">Alteriqipengyuania lutimaris</name>
    <dbReference type="NCBI Taxonomy" id="1538146"/>
    <lineage>
        <taxon>Bacteria</taxon>
        <taxon>Pseudomonadati</taxon>
        <taxon>Pseudomonadota</taxon>
        <taxon>Alphaproteobacteria</taxon>
        <taxon>Sphingomonadales</taxon>
        <taxon>Erythrobacteraceae</taxon>
        <taxon>Alteriqipengyuania</taxon>
    </lineage>
</organism>
<dbReference type="OrthoDB" id="9797060at2"/>
<evidence type="ECO:0000259" key="1">
    <source>
        <dbReference type="Pfam" id="PF03992"/>
    </source>
</evidence>
<dbReference type="Gene3D" id="3.30.70.100">
    <property type="match status" value="1"/>
</dbReference>
<dbReference type="PANTHER" id="PTHR37811">
    <property type="entry name" value="BLL5343 PROTEIN"/>
    <property type="match status" value="1"/>
</dbReference>
<comment type="caution">
    <text evidence="2">The sequence shown here is derived from an EMBL/GenBank/DDBJ whole genome shotgun (WGS) entry which is preliminary data.</text>
</comment>
<dbReference type="EMBL" id="QRBB01000001">
    <property type="protein sequence ID" value="RDS78493.1"/>
    <property type="molecule type" value="Genomic_DNA"/>
</dbReference>
<dbReference type="InterPro" id="IPR011008">
    <property type="entry name" value="Dimeric_a/b-barrel"/>
</dbReference>
<keyword evidence="2" id="KW-0503">Monooxygenase</keyword>
<dbReference type="AlphaFoldDB" id="A0A395LN55"/>
<evidence type="ECO:0000313" key="3">
    <source>
        <dbReference type="Proteomes" id="UP000254101"/>
    </source>
</evidence>
<protein>
    <submittedName>
        <fullName evidence="2">Antibiotic biosynthesis monooxygenase</fullName>
    </submittedName>
</protein>
<dbReference type="Proteomes" id="UP000254101">
    <property type="component" value="Unassembled WGS sequence"/>
</dbReference>
<sequence>MYLVVFRSRKRADYDAVAYSGHAQAMERLAKEQPGFLAVKTYAAPDGETVTISEWATREAAKAWRCHPDHARVQGEGRQSHYAEYTMFTCLDPQVTGFP</sequence>
<accession>A0A395LN55</accession>
<dbReference type="InterPro" id="IPR007138">
    <property type="entry name" value="ABM_dom"/>
</dbReference>
<keyword evidence="3" id="KW-1185">Reference proteome</keyword>
<dbReference type="GO" id="GO:0004497">
    <property type="term" value="F:monooxygenase activity"/>
    <property type="evidence" value="ECO:0007669"/>
    <property type="project" value="UniProtKB-KW"/>
</dbReference>
<evidence type="ECO:0000313" key="2">
    <source>
        <dbReference type="EMBL" id="RDS78493.1"/>
    </source>
</evidence>
<reference evidence="2 3" key="1">
    <citation type="submission" date="2018-07" db="EMBL/GenBank/DDBJ databases">
        <title>Erythrobacter nanhaiensis sp. nov., a novel member of the genus Erythrobacter isolated from the South China Sea.</title>
        <authorList>
            <person name="Chen X."/>
            <person name="Liu J."/>
        </authorList>
    </citation>
    <scope>NUCLEOTIDE SEQUENCE [LARGE SCALE GENOMIC DNA]</scope>
    <source>
        <strain evidence="2 3">S-5</strain>
    </source>
</reference>
<keyword evidence="2" id="KW-0560">Oxidoreductase</keyword>
<gene>
    <name evidence="2" type="ORF">DL238_01895</name>
</gene>
<dbReference type="SUPFAM" id="SSF54909">
    <property type="entry name" value="Dimeric alpha+beta barrel"/>
    <property type="match status" value="1"/>
</dbReference>
<name>A0A395LN55_9SPHN</name>
<proteinExistence type="predicted"/>
<dbReference type="Pfam" id="PF03992">
    <property type="entry name" value="ABM"/>
    <property type="match status" value="1"/>
</dbReference>